<accession>A0A645D6C7</accession>
<sequence>MIFFTKIYFVTPLLSMSIEKSENPTSIEKAYSMINDAMKLVISELNIAA</sequence>
<dbReference type="EMBL" id="VSSQ01033230">
    <property type="protein sequence ID" value="MPM84759.1"/>
    <property type="molecule type" value="Genomic_DNA"/>
</dbReference>
<protein>
    <submittedName>
        <fullName evidence="1">Uncharacterized protein</fullName>
    </submittedName>
</protein>
<proteinExistence type="predicted"/>
<gene>
    <name evidence="1" type="ORF">SDC9_131835</name>
</gene>
<organism evidence="1">
    <name type="scientific">bioreactor metagenome</name>
    <dbReference type="NCBI Taxonomy" id="1076179"/>
    <lineage>
        <taxon>unclassified sequences</taxon>
        <taxon>metagenomes</taxon>
        <taxon>ecological metagenomes</taxon>
    </lineage>
</organism>
<comment type="caution">
    <text evidence="1">The sequence shown here is derived from an EMBL/GenBank/DDBJ whole genome shotgun (WGS) entry which is preliminary data.</text>
</comment>
<reference evidence="1" key="1">
    <citation type="submission" date="2019-08" db="EMBL/GenBank/DDBJ databases">
        <authorList>
            <person name="Kucharzyk K."/>
            <person name="Murdoch R.W."/>
            <person name="Higgins S."/>
            <person name="Loffler F."/>
        </authorList>
    </citation>
    <scope>NUCLEOTIDE SEQUENCE</scope>
</reference>
<evidence type="ECO:0000313" key="1">
    <source>
        <dbReference type="EMBL" id="MPM84759.1"/>
    </source>
</evidence>
<name>A0A645D6C7_9ZZZZ</name>
<dbReference type="AlphaFoldDB" id="A0A645D6C7"/>